<name>A0A844G9J6_9NEIS</name>
<evidence type="ECO:0000259" key="1">
    <source>
        <dbReference type="PROSITE" id="PS50883"/>
    </source>
</evidence>
<dbReference type="InterPro" id="IPR050706">
    <property type="entry name" value="Cyclic-di-GMP_PDE-like"/>
</dbReference>
<dbReference type="Gene3D" id="3.20.20.450">
    <property type="entry name" value="EAL domain"/>
    <property type="match status" value="1"/>
</dbReference>
<comment type="caution">
    <text evidence="2">The sequence shown here is derived from an EMBL/GenBank/DDBJ whole genome shotgun (WGS) entry which is preliminary data.</text>
</comment>
<sequence>MPTAAPLPARSSSWRVALGLRSIAEGVENQQVQAILQSMGCDEVQGYAIARPMPAAAFADFVTNHVETSCVC</sequence>
<organism evidence="2 3">
    <name type="scientific">Paludibacterium denitrificans</name>
    <dbReference type="NCBI Taxonomy" id="2675226"/>
    <lineage>
        <taxon>Bacteria</taxon>
        <taxon>Pseudomonadati</taxon>
        <taxon>Pseudomonadota</taxon>
        <taxon>Betaproteobacteria</taxon>
        <taxon>Neisseriales</taxon>
        <taxon>Chromobacteriaceae</taxon>
        <taxon>Paludibacterium</taxon>
    </lineage>
</organism>
<dbReference type="PANTHER" id="PTHR33121">
    <property type="entry name" value="CYCLIC DI-GMP PHOSPHODIESTERASE PDEF"/>
    <property type="match status" value="1"/>
</dbReference>
<keyword evidence="3" id="KW-1185">Reference proteome</keyword>
<dbReference type="PROSITE" id="PS50883">
    <property type="entry name" value="EAL"/>
    <property type="match status" value="1"/>
</dbReference>
<dbReference type="EMBL" id="WLYX01000001">
    <property type="protein sequence ID" value="MTD32309.1"/>
    <property type="molecule type" value="Genomic_DNA"/>
</dbReference>
<gene>
    <name evidence="2" type="ORF">GKE73_00350</name>
</gene>
<dbReference type="Pfam" id="PF00563">
    <property type="entry name" value="EAL"/>
    <property type="match status" value="1"/>
</dbReference>
<dbReference type="InterPro" id="IPR035919">
    <property type="entry name" value="EAL_sf"/>
</dbReference>
<evidence type="ECO:0000313" key="3">
    <source>
        <dbReference type="Proteomes" id="UP000446658"/>
    </source>
</evidence>
<dbReference type="GO" id="GO:0071111">
    <property type="term" value="F:cyclic-guanylate-specific phosphodiesterase activity"/>
    <property type="evidence" value="ECO:0007669"/>
    <property type="project" value="InterPro"/>
</dbReference>
<protein>
    <submittedName>
        <fullName evidence="2">EAL domain-containing protein</fullName>
    </submittedName>
</protein>
<dbReference type="SUPFAM" id="SSF141868">
    <property type="entry name" value="EAL domain-like"/>
    <property type="match status" value="1"/>
</dbReference>
<feature type="domain" description="EAL" evidence="1">
    <location>
        <begin position="1"/>
        <end position="66"/>
    </location>
</feature>
<dbReference type="AlphaFoldDB" id="A0A844G9J6"/>
<evidence type="ECO:0000313" key="2">
    <source>
        <dbReference type="EMBL" id="MTD32309.1"/>
    </source>
</evidence>
<dbReference type="PANTHER" id="PTHR33121:SF70">
    <property type="entry name" value="SIGNALING PROTEIN YKOW"/>
    <property type="match status" value="1"/>
</dbReference>
<accession>A0A844G9J6</accession>
<dbReference type="InterPro" id="IPR001633">
    <property type="entry name" value="EAL_dom"/>
</dbReference>
<dbReference type="Proteomes" id="UP000446658">
    <property type="component" value="Unassembled WGS sequence"/>
</dbReference>
<reference evidence="2 3" key="1">
    <citation type="submission" date="2019-11" db="EMBL/GenBank/DDBJ databases">
        <title>Draft genome sequence of Paludibacterium sp. dN18-1.</title>
        <authorList>
            <person name="Im W.-T."/>
        </authorList>
    </citation>
    <scope>NUCLEOTIDE SEQUENCE [LARGE SCALE GENOMIC DNA]</scope>
    <source>
        <strain evidence="3">dN 18-1</strain>
    </source>
</reference>
<proteinExistence type="predicted"/>